<dbReference type="OrthoDB" id="9110913at2"/>
<dbReference type="RefSeq" id="WP_083452004.1">
    <property type="nucleotide sequence ID" value="NZ_LFJJ01000004.1"/>
</dbReference>
<organism evidence="1 2">
    <name type="scientific">Candidatus Burkholderia verschuerenii</name>
    <dbReference type="NCBI Taxonomy" id="242163"/>
    <lineage>
        <taxon>Bacteria</taxon>
        <taxon>Pseudomonadati</taxon>
        <taxon>Pseudomonadota</taxon>
        <taxon>Betaproteobacteria</taxon>
        <taxon>Burkholderiales</taxon>
        <taxon>Burkholderiaceae</taxon>
        <taxon>Burkholderia</taxon>
    </lineage>
</organism>
<comment type="caution">
    <text evidence="1">The sequence shown here is derived from an EMBL/GenBank/DDBJ whole genome shotgun (WGS) entry which is preliminary data.</text>
</comment>
<keyword evidence="2" id="KW-1185">Reference proteome</keyword>
<evidence type="ECO:0000313" key="1">
    <source>
        <dbReference type="EMBL" id="KND62155.1"/>
    </source>
</evidence>
<protein>
    <submittedName>
        <fullName evidence="1">Uncharacterized protein</fullName>
    </submittedName>
</protein>
<evidence type="ECO:0000313" key="2">
    <source>
        <dbReference type="Proteomes" id="UP000036959"/>
    </source>
</evidence>
<proteinExistence type="predicted"/>
<dbReference type="AlphaFoldDB" id="A0A0L0MIM6"/>
<dbReference type="EMBL" id="LFJJ01000004">
    <property type="protein sequence ID" value="KND62155.1"/>
    <property type="molecule type" value="Genomic_DNA"/>
</dbReference>
<gene>
    <name evidence="1" type="ORF">BVER_01947</name>
</gene>
<reference evidence="2" key="1">
    <citation type="submission" date="2015-06" db="EMBL/GenBank/DDBJ databases">
        <title>Comparative genomics of Burkholderia leaf nodule symbionts.</title>
        <authorList>
            <person name="Carlier A."/>
            <person name="Eberl L."/>
            <person name="Pinto-Carbo M."/>
        </authorList>
    </citation>
    <scope>NUCLEOTIDE SEQUENCE [LARGE SCALE GENOMIC DNA]</scope>
    <source>
        <strain evidence="2">UZHbot4</strain>
    </source>
</reference>
<sequence>MKKKSTQHKAGRAAMSPLLRALTYSRDAREPMVNGMLIQCYTALDAFHRGHGSQALFMTLCRHLLVAEELCQLGHAPDYADDITRAHEALVGVDTRHTGNDQWTLDASDYAHLCDALTILSAQLDDASLEHIAQAEARMVTQSLIAANMRSGHKPDARAMHEELASSMH</sequence>
<dbReference type="PATRIC" id="fig|242163.4.peg.4752"/>
<dbReference type="Proteomes" id="UP000036959">
    <property type="component" value="Unassembled WGS sequence"/>
</dbReference>
<accession>A0A0L0MIM6</accession>
<name>A0A0L0MIM6_9BURK</name>